<evidence type="ECO:0000313" key="2">
    <source>
        <dbReference type="EMBL" id="GGG71374.1"/>
    </source>
</evidence>
<dbReference type="AlphaFoldDB" id="A0A917H8Z9"/>
<dbReference type="RefSeq" id="WP_188540375.1">
    <property type="nucleotide sequence ID" value="NZ_BMEQ01000045.1"/>
</dbReference>
<feature type="compositionally biased region" description="Basic residues" evidence="1">
    <location>
        <begin position="155"/>
        <end position="170"/>
    </location>
</feature>
<organism evidence="2 3">
    <name type="scientific">Kocuria dechangensis</name>
    <dbReference type="NCBI Taxonomy" id="1176249"/>
    <lineage>
        <taxon>Bacteria</taxon>
        <taxon>Bacillati</taxon>
        <taxon>Actinomycetota</taxon>
        <taxon>Actinomycetes</taxon>
        <taxon>Micrococcales</taxon>
        <taxon>Micrococcaceae</taxon>
        <taxon>Kocuria</taxon>
    </lineage>
</organism>
<evidence type="ECO:0000256" key="1">
    <source>
        <dbReference type="SAM" id="MobiDB-lite"/>
    </source>
</evidence>
<reference evidence="2" key="2">
    <citation type="submission" date="2020-09" db="EMBL/GenBank/DDBJ databases">
        <authorList>
            <person name="Sun Q."/>
            <person name="Zhou Y."/>
        </authorList>
    </citation>
    <scope>NUCLEOTIDE SEQUENCE</scope>
    <source>
        <strain evidence="2">CGMCC 1.12187</strain>
    </source>
</reference>
<dbReference type="Proteomes" id="UP000638848">
    <property type="component" value="Unassembled WGS sequence"/>
</dbReference>
<reference evidence="2" key="1">
    <citation type="journal article" date="2014" name="Int. J. Syst. Evol. Microbiol.">
        <title>Complete genome sequence of Corynebacterium casei LMG S-19264T (=DSM 44701T), isolated from a smear-ripened cheese.</title>
        <authorList>
            <consortium name="US DOE Joint Genome Institute (JGI-PGF)"/>
            <person name="Walter F."/>
            <person name="Albersmeier A."/>
            <person name="Kalinowski J."/>
            <person name="Ruckert C."/>
        </authorList>
    </citation>
    <scope>NUCLEOTIDE SEQUENCE</scope>
    <source>
        <strain evidence="2">CGMCC 1.12187</strain>
    </source>
</reference>
<feature type="region of interest" description="Disordered" evidence="1">
    <location>
        <begin position="144"/>
        <end position="170"/>
    </location>
</feature>
<name>A0A917H8Z9_9MICC</name>
<comment type="caution">
    <text evidence="2">The sequence shown here is derived from an EMBL/GenBank/DDBJ whole genome shotgun (WGS) entry which is preliminary data.</text>
</comment>
<proteinExistence type="predicted"/>
<dbReference type="EMBL" id="BMEQ01000045">
    <property type="protein sequence ID" value="GGG71374.1"/>
    <property type="molecule type" value="Genomic_DNA"/>
</dbReference>
<keyword evidence="3" id="KW-1185">Reference proteome</keyword>
<sequence>MSVAAPVAPPAPAQGEVPVVDSFAVAAQLRMTTTGTTARLMVALPEDVKVTPAILVPALLSLGRQVLLDYRLTAHELPEVEVTAVERVQTAPATARATGFTVGVTNDLAARQSSVVVDSDLLLGTDDGVLLIAATLSAGAEHLMETTDHPAHQSTRAKRRARRRGPRRRR</sequence>
<accession>A0A917H8Z9</accession>
<protein>
    <submittedName>
        <fullName evidence="2">Uncharacterized protein</fullName>
    </submittedName>
</protein>
<evidence type="ECO:0000313" key="3">
    <source>
        <dbReference type="Proteomes" id="UP000638848"/>
    </source>
</evidence>
<gene>
    <name evidence="2" type="ORF">GCM10011374_40070</name>
</gene>